<dbReference type="SUPFAM" id="SSF54427">
    <property type="entry name" value="NTF2-like"/>
    <property type="match status" value="1"/>
</dbReference>
<dbReference type="Gene3D" id="3.10.450.50">
    <property type="match status" value="1"/>
</dbReference>
<accession>A0A1B0ZXG8</accession>
<evidence type="ECO:0008006" key="3">
    <source>
        <dbReference type="Google" id="ProtNLM"/>
    </source>
</evidence>
<name>A0A1B0ZXG8_9RHOB</name>
<evidence type="ECO:0000313" key="2">
    <source>
        <dbReference type="Proteomes" id="UP000092565"/>
    </source>
</evidence>
<dbReference type="PANTHER" id="PTHR38436:SF1">
    <property type="entry name" value="ESTER CYCLASE"/>
    <property type="match status" value="1"/>
</dbReference>
<reference evidence="1 2" key="1">
    <citation type="submission" date="2016-04" db="EMBL/GenBank/DDBJ databases">
        <authorList>
            <person name="Evans L.H."/>
            <person name="Alamgir A."/>
            <person name="Owens N."/>
            <person name="Weber N.D."/>
            <person name="Virtaneva K."/>
            <person name="Barbian K."/>
            <person name="Babar A."/>
            <person name="Rosenke K."/>
        </authorList>
    </citation>
    <scope>NUCLEOTIDE SEQUENCE [LARGE SCALE GENOMIC DNA]</scope>
    <source>
        <strain evidence="1 2">JL2886</strain>
    </source>
</reference>
<evidence type="ECO:0000313" key="1">
    <source>
        <dbReference type="EMBL" id="ANP38794.1"/>
    </source>
</evidence>
<sequence length="154" mass="17359">MTNAQRLRNWYTEVWEKGNLDAITDFIAPDTIAKGIVPEMQMGIDDFRDLIMTFQAQVGRFEVNLPKVIAEGDWVSAFLVVRTSRTDTGAPLEVSGQVMARFENGRIAEAYNHVDYICLLEQMDLLPPDTIPICMTGQRLDWVRQTSHSIAAAP</sequence>
<proteinExistence type="predicted"/>
<dbReference type="Proteomes" id="UP000092565">
    <property type="component" value="Chromosome"/>
</dbReference>
<dbReference type="OrthoDB" id="7844074at2"/>
<dbReference type="AlphaFoldDB" id="A0A1B0ZXG8"/>
<organism evidence="1 2">
    <name type="scientific">Phaeobacter gallaeciensis</name>
    <dbReference type="NCBI Taxonomy" id="60890"/>
    <lineage>
        <taxon>Bacteria</taxon>
        <taxon>Pseudomonadati</taxon>
        <taxon>Pseudomonadota</taxon>
        <taxon>Alphaproteobacteria</taxon>
        <taxon>Rhodobacterales</taxon>
        <taxon>Roseobacteraceae</taxon>
        <taxon>Phaeobacter</taxon>
    </lineage>
</organism>
<dbReference type="RefSeq" id="WP_065273399.1">
    <property type="nucleotide sequence ID" value="NZ_CP015124.1"/>
</dbReference>
<protein>
    <recommendedName>
        <fullName evidence="3">Ester cyclase</fullName>
    </recommendedName>
</protein>
<gene>
    <name evidence="1" type="ORF">JL2886_03926</name>
</gene>
<dbReference type="InterPro" id="IPR032710">
    <property type="entry name" value="NTF2-like_dom_sf"/>
</dbReference>
<dbReference type="EMBL" id="CP015124">
    <property type="protein sequence ID" value="ANP38794.1"/>
    <property type="molecule type" value="Genomic_DNA"/>
</dbReference>
<dbReference type="Pfam" id="PF07366">
    <property type="entry name" value="SnoaL"/>
    <property type="match status" value="1"/>
</dbReference>
<dbReference type="InterPro" id="IPR009959">
    <property type="entry name" value="Cyclase_SnoaL-like"/>
</dbReference>
<dbReference type="GO" id="GO:0030638">
    <property type="term" value="P:polyketide metabolic process"/>
    <property type="evidence" value="ECO:0007669"/>
    <property type="project" value="InterPro"/>
</dbReference>
<keyword evidence="2" id="KW-1185">Reference proteome</keyword>
<dbReference type="PANTHER" id="PTHR38436">
    <property type="entry name" value="POLYKETIDE CYCLASE SNOAL-LIKE DOMAIN"/>
    <property type="match status" value="1"/>
</dbReference>